<gene>
    <name evidence="2" type="ORF">Sango_1167800</name>
</gene>
<sequence length="108" mass="12352">MAATVCELKWITFLLCVLNIVVDLPIPLQCDNQTALHIMANPVVYGRTKHLDIDWHLVRDHFESDFINPLYFRNTDQLVDLFTKILPSSVFTTFWSKLGLFAVASSPT</sequence>
<feature type="chain" id="PRO_5041964080" evidence="1">
    <location>
        <begin position="24"/>
        <end position="108"/>
    </location>
</feature>
<protein>
    <submittedName>
        <fullName evidence="2">Uncharacterized protein</fullName>
    </submittedName>
</protein>
<accession>A0AAE1WWX4</accession>
<dbReference type="CDD" id="cd09272">
    <property type="entry name" value="RNase_HI_RT_Ty1"/>
    <property type="match status" value="1"/>
</dbReference>
<evidence type="ECO:0000313" key="3">
    <source>
        <dbReference type="Proteomes" id="UP001289374"/>
    </source>
</evidence>
<dbReference type="EMBL" id="JACGWL010000006">
    <property type="protein sequence ID" value="KAK4400617.1"/>
    <property type="molecule type" value="Genomic_DNA"/>
</dbReference>
<reference evidence="2" key="2">
    <citation type="journal article" date="2024" name="Plant">
        <title>Genomic evolution and insights into agronomic trait innovations of Sesamum species.</title>
        <authorList>
            <person name="Miao H."/>
            <person name="Wang L."/>
            <person name="Qu L."/>
            <person name="Liu H."/>
            <person name="Sun Y."/>
            <person name="Le M."/>
            <person name="Wang Q."/>
            <person name="Wei S."/>
            <person name="Zheng Y."/>
            <person name="Lin W."/>
            <person name="Duan Y."/>
            <person name="Cao H."/>
            <person name="Xiong S."/>
            <person name="Wang X."/>
            <person name="Wei L."/>
            <person name="Li C."/>
            <person name="Ma Q."/>
            <person name="Ju M."/>
            <person name="Zhao R."/>
            <person name="Li G."/>
            <person name="Mu C."/>
            <person name="Tian Q."/>
            <person name="Mei H."/>
            <person name="Zhang T."/>
            <person name="Gao T."/>
            <person name="Zhang H."/>
        </authorList>
    </citation>
    <scope>NUCLEOTIDE SEQUENCE</scope>
    <source>
        <strain evidence="2">K16</strain>
    </source>
</reference>
<keyword evidence="3" id="KW-1185">Reference proteome</keyword>
<evidence type="ECO:0000313" key="2">
    <source>
        <dbReference type="EMBL" id="KAK4400617.1"/>
    </source>
</evidence>
<reference evidence="2" key="1">
    <citation type="submission" date="2020-06" db="EMBL/GenBank/DDBJ databases">
        <authorList>
            <person name="Li T."/>
            <person name="Hu X."/>
            <person name="Zhang T."/>
            <person name="Song X."/>
            <person name="Zhang H."/>
            <person name="Dai N."/>
            <person name="Sheng W."/>
            <person name="Hou X."/>
            <person name="Wei L."/>
        </authorList>
    </citation>
    <scope>NUCLEOTIDE SEQUENCE</scope>
    <source>
        <strain evidence="2">K16</strain>
        <tissue evidence="2">Leaf</tissue>
    </source>
</reference>
<comment type="caution">
    <text evidence="2">The sequence shown here is derived from an EMBL/GenBank/DDBJ whole genome shotgun (WGS) entry which is preliminary data.</text>
</comment>
<dbReference type="PANTHER" id="PTHR11439:SF465">
    <property type="entry name" value="REVERSE TRANSCRIPTASE TY1_COPIA-TYPE DOMAIN-CONTAINING PROTEIN"/>
    <property type="match status" value="1"/>
</dbReference>
<dbReference type="AlphaFoldDB" id="A0AAE1WWX4"/>
<feature type="signal peptide" evidence="1">
    <location>
        <begin position="1"/>
        <end position="23"/>
    </location>
</feature>
<organism evidence="2 3">
    <name type="scientific">Sesamum angolense</name>
    <dbReference type="NCBI Taxonomy" id="2727404"/>
    <lineage>
        <taxon>Eukaryota</taxon>
        <taxon>Viridiplantae</taxon>
        <taxon>Streptophyta</taxon>
        <taxon>Embryophyta</taxon>
        <taxon>Tracheophyta</taxon>
        <taxon>Spermatophyta</taxon>
        <taxon>Magnoliopsida</taxon>
        <taxon>eudicotyledons</taxon>
        <taxon>Gunneridae</taxon>
        <taxon>Pentapetalae</taxon>
        <taxon>asterids</taxon>
        <taxon>lamiids</taxon>
        <taxon>Lamiales</taxon>
        <taxon>Pedaliaceae</taxon>
        <taxon>Sesamum</taxon>
    </lineage>
</organism>
<proteinExistence type="predicted"/>
<dbReference type="PANTHER" id="PTHR11439">
    <property type="entry name" value="GAG-POL-RELATED RETROTRANSPOSON"/>
    <property type="match status" value="1"/>
</dbReference>
<dbReference type="Proteomes" id="UP001289374">
    <property type="component" value="Unassembled WGS sequence"/>
</dbReference>
<name>A0AAE1WWX4_9LAMI</name>
<keyword evidence="1" id="KW-0732">Signal</keyword>
<evidence type="ECO:0000256" key="1">
    <source>
        <dbReference type="SAM" id="SignalP"/>
    </source>
</evidence>